<feature type="region of interest" description="Disordered" evidence="1">
    <location>
        <begin position="819"/>
        <end position="882"/>
    </location>
</feature>
<proteinExistence type="predicted"/>
<feature type="compositionally biased region" description="Pro residues" evidence="1">
    <location>
        <begin position="47"/>
        <end position="67"/>
    </location>
</feature>
<reference evidence="2" key="1">
    <citation type="journal article" date="2012" name="Mol. Plant Microbe Interact.">
        <title>A highly conserved effector in Fusarium oxysporum is required for full virulence on Arabidopsis.</title>
        <authorList>
            <person name="Thatcher L.F."/>
            <person name="Gardiner D.M."/>
            <person name="Kazan K."/>
            <person name="Manners J."/>
        </authorList>
    </citation>
    <scope>NUCLEOTIDE SEQUENCE [LARGE SCALE GENOMIC DNA]</scope>
    <source>
        <strain evidence="2">Fo5176</strain>
    </source>
</reference>
<dbReference type="EMBL" id="AFQF01001841">
    <property type="protein sequence ID" value="EGU83467.1"/>
    <property type="molecule type" value="Genomic_DNA"/>
</dbReference>
<accession>F9FHZ0</accession>
<name>F9FHZ0_FUSOF</name>
<feature type="compositionally biased region" description="Polar residues" evidence="1">
    <location>
        <begin position="402"/>
        <end position="422"/>
    </location>
</feature>
<comment type="caution">
    <text evidence="2">The sequence shown here is derived from an EMBL/GenBank/DDBJ whole genome shotgun (WGS) entry which is preliminary data.</text>
</comment>
<dbReference type="OrthoDB" id="5152434at2759"/>
<organism evidence="2">
    <name type="scientific">Fusarium oxysporum (strain Fo5176)</name>
    <name type="common">Fusarium vascular wilt</name>
    <dbReference type="NCBI Taxonomy" id="660025"/>
    <lineage>
        <taxon>Eukaryota</taxon>
        <taxon>Fungi</taxon>
        <taxon>Dikarya</taxon>
        <taxon>Ascomycota</taxon>
        <taxon>Pezizomycotina</taxon>
        <taxon>Sordariomycetes</taxon>
        <taxon>Hypocreomycetidae</taxon>
        <taxon>Hypocreales</taxon>
        <taxon>Nectriaceae</taxon>
        <taxon>Fusarium</taxon>
        <taxon>Fusarium oxysporum species complex</taxon>
    </lineage>
</organism>
<feature type="region of interest" description="Disordered" evidence="1">
    <location>
        <begin position="1"/>
        <end position="74"/>
    </location>
</feature>
<evidence type="ECO:0000256" key="1">
    <source>
        <dbReference type="SAM" id="MobiDB-lite"/>
    </source>
</evidence>
<gene>
    <name evidence="2" type="ORF">FOXB_06019</name>
</gene>
<protein>
    <submittedName>
        <fullName evidence="2">Uncharacterized protein</fullName>
    </submittedName>
</protein>
<feature type="region of interest" description="Disordered" evidence="1">
    <location>
        <begin position="397"/>
        <end position="426"/>
    </location>
</feature>
<sequence length="961" mass="108708">MIKIGRPLPPKSNTDSRPSKRLKTTTTHPSHHEPRLPTSPSLLPVPDDTPSPPSPSKPVKSPKPSPPSFTEVDSLRKQAEPYRLAVAELPIHLLHSSWSRGNNRPLDRNHVAHLCRSFQNGGLARRAEEHYIQVSCSAAAVDKMMMIMINAIPDTDQSTVQNQHQHLLSFRNWADFNDERPELMAGQHRVEALKDYVKQTTSDPSDLWWICEFYDKDALPVELDIKLRVNRRGLALPDTHGQIWLQLVSAFDRDPTLFSTERNGNKKGIEKRMLDILCLTSEARFPISRLVTLWRNERWRPRITRWCRTSLGRATFNISKWYQIAGYRLDDHMADLGCAIVLYEQYWFDTFYQTLETLRALPASAPDSIKISDWTMLACSLKSDTYDAADVHQVFYPKEESNNNGDNNPTSSAPSTTKPAQKTSRRSGFLSLLDKEAYDSLCRHLKQNLTLRFPDVQPLLQIKKEEGEVMAQVMDHVVRWINTQPADIIGLHENNKPLRREDLVPAIKRLKTAAHGDDWWAQLREDDDVNGADDVASWLDLRSRTLERQVLDYVRSHMAEFRNPSTKPYLDLMPEEHDEHYAERFSTGDLWTGLFNIVQHAVGPAFRPVWEDYSISERVGADNAIHQPRSEKRHRPPASIITRAICSQLENIPEVKENPALRGVYASSELGAYIDHAVLAWASDRCRKAVENNESDEGHPWSSEALRAIQVAYQGYERILAGMTSATAISEHDDDQQQQQRQLASLLPPEERISHVPNEVLPQQGAVSSSSHIIKQPPSSQGFVPISMADRVQQDRVRHDSERAEIIIAAEEDLLHRMQQRQPSRYPQQQPPSSPLSAGNAKATMPPLLPAQKTALRSPHHRGGTQGRNAVNHGYQPPPQKSYVTAEVGRPLQILPKGAVGGGRVNQSPVTRKTLPNGRPSPGQSQSTRARQPRNHRQDDTLSSQPPPWTNGPVATARNRR</sequence>
<evidence type="ECO:0000313" key="2">
    <source>
        <dbReference type="EMBL" id="EGU83467.1"/>
    </source>
</evidence>
<feature type="region of interest" description="Disordered" evidence="1">
    <location>
        <begin position="895"/>
        <end position="961"/>
    </location>
</feature>
<dbReference type="AlphaFoldDB" id="F9FHZ0"/>